<keyword evidence="2" id="KW-1133">Transmembrane helix</keyword>
<keyword evidence="4" id="KW-1185">Reference proteome</keyword>
<dbReference type="STRING" id="504805.SAMN05421505_1618"/>
<protein>
    <submittedName>
        <fullName evidence="3">Uncharacterized protein</fullName>
    </submittedName>
</protein>
<evidence type="ECO:0000256" key="2">
    <source>
        <dbReference type="SAM" id="Phobius"/>
    </source>
</evidence>
<feature type="transmembrane region" description="Helical" evidence="2">
    <location>
        <begin position="49"/>
        <end position="69"/>
    </location>
</feature>
<name>A0A1G8L498_9ACTN</name>
<dbReference type="Proteomes" id="UP000198923">
    <property type="component" value="Unassembled WGS sequence"/>
</dbReference>
<dbReference type="EMBL" id="FNCN01000061">
    <property type="protein sequence ID" value="SDI50502.1"/>
    <property type="molecule type" value="Genomic_DNA"/>
</dbReference>
<reference evidence="3 4" key="1">
    <citation type="submission" date="2016-10" db="EMBL/GenBank/DDBJ databases">
        <authorList>
            <person name="de Groot N.N."/>
        </authorList>
    </citation>
    <scope>NUCLEOTIDE SEQUENCE [LARGE SCALE GENOMIC DNA]</scope>
    <source>
        <strain evidence="3 4">CPCC 201354</strain>
    </source>
</reference>
<proteinExistence type="predicted"/>
<feature type="transmembrane region" description="Helical" evidence="2">
    <location>
        <begin position="16"/>
        <end position="37"/>
    </location>
</feature>
<dbReference type="AlphaFoldDB" id="A0A1G8L498"/>
<keyword evidence="2" id="KW-0812">Transmembrane</keyword>
<evidence type="ECO:0000313" key="4">
    <source>
        <dbReference type="Proteomes" id="UP000198923"/>
    </source>
</evidence>
<accession>A0A1G8L498</accession>
<organism evidence="3 4">
    <name type="scientific">Sinosporangium album</name>
    <dbReference type="NCBI Taxonomy" id="504805"/>
    <lineage>
        <taxon>Bacteria</taxon>
        <taxon>Bacillati</taxon>
        <taxon>Actinomycetota</taxon>
        <taxon>Actinomycetes</taxon>
        <taxon>Streptosporangiales</taxon>
        <taxon>Streptosporangiaceae</taxon>
        <taxon>Sinosporangium</taxon>
    </lineage>
</organism>
<feature type="region of interest" description="Disordered" evidence="1">
    <location>
        <begin position="84"/>
        <end position="107"/>
    </location>
</feature>
<gene>
    <name evidence="3" type="ORF">SAMN05421505_1618</name>
</gene>
<keyword evidence="2" id="KW-0472">Membrane</keyword>
<evidence type="ECO:0000256" key="1">
    <source>
        <dbReference type="SAM" id="MobiDB-lite"/>
    </source>
</evidence>
<evidence type="ECO:0000313" key="3">
    <source>
        <dbReference type="EMBL" id="SDI50502.1"/>
    </source>
</evidence>
<sequence length="107" mass="11178">MAGVLSCLEDDLSDLIISWIRTGVAVVGGSVIAWLAVRGIKLDPASAAAVVLAVGGACVTLYQVAVSALQRRWPWVGLLLGSTKAPSYSSVRSTRERRPGGRTGWGV</sequence>